<organism evidence="2 3">
    <name type="scientific">Sphaceloma murrayae</name>
    <dbReference type="NCBI Taxonomy" id="2082308"/>
    <lineage>
        <taxon>Eukaryota</taxon>
        <taxon>Fungi</taxon>
        <taxon>Dikarya</taxon>
        <taxon>Ascomycota</taxon>
        <taxon>Pezizomycotina</taxon>
        <taxon>Dothideomycetes</taxon>
        <taxon>Dothideomycetidae</taxon>
        <taxon>Myriangiales</taxon>
        <taxon>Elsinoaceae</taxon>
        <taxon>Sphaceloma</taxon>
    </lineage>
</organism>
<feature type="compositionally biased region" description="Basic and acidic residues" evidence="1">
    <location>
        <begin position="594"/>
        <end position="606"/>
    </location>
</feature>
<keyword evidence="3" id="KW-1185">Reference proteome</keyword>
<feature type="region of interest" description="Disordered" evidence="1">
    <location>
        <begin position="291"/>
        <end position="606"/>
    </location>
</feature>
<comment type="caution">
    <text evidence="2">The sequence shown here is derived from an EMBL/GenBank/DDBJ whole genome shotgun (WGS) entry which is preliminary data.</text>
</comment>
<name>A0A2K1QMY4_9PEZI</name>
<gene>
    <name evidence="2" type="ORF">CAC42_6376</name>
</gene>
<evidence type="ECO:0000256" key="1">
    <source>
        <dbReference type="SAM" id="MobiDB-lite"/>
    </source>
</evidence>
<feature type="compositionally biased region" description="Acidic residues" evidence="1">
    <location>
        <begin position="584"/>
        <end position="593"/>
    </location>
</feature>
<dbReference type="Proteomes" id="UP000243797">
    <property type="component" value="Unassembled WGS sequence"/>
</dbReference>
<feature type="compositionally biased region" description="Low complexity" evidence="1">
    <location>
        <begin position="15"/>
        <end position="26"/>
    </location>
</feature>
<reference evidence="2 3" key="1">
    <citation type="submission" date="2017-06" db="EMBL/GenBank/DDBJ databases">
        <title>Draft genome sequence of a variant of Elsinoe murrayae.</title>
        <authorList>
            <person name="Cheng Q."/>
        </authorList>
    </citation>
    <scope>NUCLEOTIDE SEQUENCE [LARGE SCALE GENOMIC DNA]</scope>
    <source>
        <strain evidence="2 3">CQ-2017a</strain>
    </source>
</reference>
<dbReference type="EMBL" id="NKHZ01000058">
    <property type="protein sequence ID" value="PNS16269.1"/>
    <property type="molecule type" value="Genomic_DNA"/>
</dbReference>
<feature type="compositionally biased region" description="Polar residues" evidence="1">
    <location>
        <begin position="369"/>
        <end position="380"/>
    </location>
</feature>
<feature type="region of interest" description="Disordered" evidence="1">
    <location>
        <begin position="1"/>
        <end position="213"/>
    </location>
</feature>
<feature type="compositionally biased region" description="Low complexity" evidence="1">
    <location>
        <begin position="199"/>
        <end position="209"/>
    </location>
</feature>
<feature type="compositionally biased region" description="Acidic residues" evidence="1">
    <location>
        <begin position="75"/>
        <end position="92"/>
    </location>
</feature>
<dbReference type="AlphaFoldDB" id="A0A2K1QMY4"/>
<feature type="compositionally biased region" description="Acidic residues" evidence="1">
    <location>
        <begin position="134"/>
        <end position="146"/>
    </location>
</feature>
<evidence type="ECO:0000313" key="3">
    <source>
        <dbReference type="Proteomes" id="UP000243797"/>
    </source>
</evidence>
<dbReference type="STRING" id="2082308.A0A2K1QMY4"/>
<feature type="compositionally biased region" description="Basic and acidic residues" evidence="1">
    <location>
        <begin position="354"/>
        <end position="365"/>
    </location>
</feature>
<dbReference type="InParanoid" id="A0A2K1QMY4"/>
<evidence type="ECO:0000313" key="2">
    <source>
        <dbReference type="EMBL" id="PNS16269.1"/>
    </source>
</evidence>
<sequence>MPPRTRTRAVPEVSAPTPATTIPTRRAVSKPVQKRPTRQNNTSSSAKDLATSARPRATVATKAVRGKRLAQKASEEEDEDDEDDQGDEDEDVTNGLVRNAKARRGRGTKLADPQAFIAGGLGSPSPSKGGQEARDEEEDGDGDEYDVPTSQGVADDGTRGRDGTNRKKTRGTRSPAARRTPGSAKQKAASKNVQGGAGSSATKVSSSSLKRSEPLRKALVEATPLAVDSSVAALANFRRRPRQPSLLAMVRGIGADSSLMDVAEGSLLGNSTTDLGTSALDTTTDLANTVEEEVNQDTAGADETMDDDGFRPDLEGTPLPGRLDQSEQVRRQSIYHSDDELYALSPKKSRGTKRKSDDISSDHDIVTLARTQDQTTQGTMHGTEVEVLRSSPPVEERRQSRTPLSSDLSPARSPGLPPLSDGHSAKSSTPRRVDLDSETYASPRSSSSLEARESPSPKKRRGAPFAETQTRRVTSAMLRQMLPRRVVQQDQGFDVSGLESSDVEPESPKRSKRRGRKVLGEVKGKKNVKVGAKDKVGGKKNAARTTVGHGKENADATIGIDSTSKHKRNEGKSKTYGRRKGENSDGEGSDGDEGLSKELQAARDKFRQIDQGALDFESASISGGSSPWR</sequence>
<dbReference type="OrthoDB" id="5423493at2759"/>
<accession>A0A2K1QMY4</accession>
<protein>
    <submittedName>
        <fullName evidence="2">Uncharacterized protein</fullName>
    </submittedName>
</protein>
<proteinExistence type="predicted"/>
<feature type="compositionally biased region" description="Basic and acidic residues" evidence="1">
    <location>
        <begin position="156"/>
        <end position="165"/>
    </location>
</feature>